<dbReference type="PANTHER" id="PTHR43311:SF1">
    <property type="entry name" value="GLUTAMYL-Q TRNA(ASP) SYNTHETASE"/>
    <property type="match status" value="1"/>
</dbReference>
<feature type="binding site" evidence="7">
    <location>
        <position position="105"/>
    </location>
    <ligand>
        <name>Zn(2+)</name>
        <dbReference type="ChEBI" id="CHEBI:29105"/>
    </ligand>
</feature>
<evidence type="ECO:0000256" key="3">
    <source>
        <dbReference type="ARBA" id="ARBA00022741"/>
    </source>
</evidence>
<proteinExistence type="inferred from homology"/>
<keyword evidence="1 7" id="KW-0436">Ligase</keyword>
<organism evidence="10 11">
    <name type="scientific">Paraburkholderia eburnea</name>
    <dbReference type="NCBI Taxonomy" id="1189126"/>
    <lineage>
        <taxon>Bacteria</taxon>
        <taxon>Pseudomonadati</taxon>
        <taxon>Pseudomonadota</taxon>
        <taxon>Betaproteobacteria</taxon>
        <taxon>Burkholderiales</taxon>
        <taxon>Burkholderiaceae</taxon>
        <taxon>Paraburkholderia</taxon>
    </lineage>
</organism>
<dbReference type="InterPro" id="IPR049940">
    <property type="entry name" value="GluQ/Sye"/>
</dbReference>
<feature type="binding site" evidence="7">
    <location>
        <position position="103"/>
    </location>
    <ligand>
        <name>Zn(2+)</name>
        <dbReference type="ChEBI" id="CHEBI:29105"/>
    </ligand>
</feature>
<dbReference type="InterPro" id="IPR000924">
    <property type="entry name" value="Glu/Gln-tRNA-synth"/>
</dbReference>
<keyword evidence="6 7" id="KW-0030">Aminoacyl-tRNA synthetase</keyword>
<dbReference type="Gene3D" id="3.40.50.620">
    <property type="entry name" value="HUPs"/>
    <property type="match status" value="1"/>
</dbReference>
<feature type="binding site" evidence="7">
    <location>
        <position position="251"/>
    </location>
    <ligand>
        <name>ATP</name>
        <dbReference type="ChEBI" id="CHEBI:30616"/>
    </ligand>
</feature>
<dbReference type="EC" id="6.1.1.-" evidence="7"/>
<dbReference type="GO" id="GO:0006400">
    <property type="term" value="P:tRNA modification"/>
    <property type="evidence" value="ECO:0007669"/>
    <property type="project" value="InterPro"/>
</dbReference>
<feature type="binding site" evidence="7">
    <location>
        <position position="192"/>
    </location>
    <ligand>
        <name>L-glutamate</name>
        <dbReference type="ChEBI" id="CHEBI:29985"/>
    </ligand>
</feature>
<feature type="binding site" evidence="7">
    <location>
        <position position="126"/>
    </location>
    <ligand>
        <name>Zn(2+)</name>
        <dbReference type="ChEBI" id="CHEBI:29105"/>
    </ligand>
</feature>
<comment type="similarity">
    <text evidence="7">Belongs to the class-I aminoacyl-tRNA synthetase family. GluQ subfamily.</text>
</comment>
<accession>A0A2S4MMX4</accession>
<evidence type="ECO:0000256" key="5">
    <source>
        <dbReference type="ARBA" id="ARBA00022840"/>
    </source>
</evidence>
<keyword evidence="5 7" id="KW-0067">ATP-binding</keyword>
<evidence type="ECO:0000259" key="9">
    <source>
        <dbReference type="Pfam" id="PF00749"/>
    </source>
</evidence>
<dbReference type="NCBIfam" id="TIGR03838">
    <property type="entry name" value="queuosine_YadB"/>
    <property type="match status" value="1"/>
</dbReference>
<comment type="caution">
    <text evidence="10">The sequence shown here is derived from an EMBL/GenBank/DDBJ whole genome shotgun (WGS) entry which is preliminary data.</text>
</comment>
<protein>
    <recommendedName>
        <fullName evidence="7">Glutamyl-Q tRNA(Asp) synthetase</fullName>
        <shortName evidence="7">Glu-Q-RSs</shortName>
        <ecNumber evidence="7">6.1.1.-</ecNumber>
    </recommendedName>
</protein>
<keyword evidence="8" id="KW-0648">Protein biosynthesis</keyword>
<keyword evidence="4 7" id="KW-0862">Zinc</keyword>
<dbReference type="NCBIfam" id="NF004313">
    <property type="entry name" value="PRK05710.1-2"/>
    <property type="match status" value="1"/>
</dbReference>
<dbReference type="OrthoDB" id="9807503at2"/>
<dbReference type="NCBIfam" id="NF004314">
    <property type="entry name" value="PRK05710.1-3"/>
    <property type="match status" value="1"/>
</dbReference>
<dbReference type="PANTHER" id="PTHR43311">
    <property type="entry name" value="GLUTAMATE--TRNA LIGASE"/>
    <property type="match status" value="1"/>
</dbReference>
<dbReference type="HAMAP" id="MF_01428">
    <property type="entry name" value="Glu_Q_tRNA_synth"/>
    <property type="match status" value="1"/>
</dbReference>
<dbReference type="GO" id="GO:0005829">
    <property type="term" value="C:cytosol"/>
    <property type="evidence" value="ECO:0007669"/>
    <property type="project" value="TreeGrafter"/>
</dbReference>
<feature type="domain" description="Glutamyl/glutaminyl-tRNA synthetase class Ib catalytic" evidence="9">
    <location>
        <begin position="9"/>
        <end position="257"/>
    </location>
</feature>
<feature type="binding site" evidence="7">
    <location>
        <position position="130"/>
    </location>
    <ligand>
        <name>Zn(2+)</name>
        <dbReference type="ChEBI" id="CHEBI:29105"/>
    </ligand>
</feature>
<feature type="short sequence motif" description="'KMSKS' region" evidence="7">
    <location>
        <begin position="248"/>
        <end position="252"/>
    </location>
</feature>
<evidence type="ECO:0000313" key="11">
    <source>
        <dbReference type="Proteomes" id="UP000237381"/>
    </source>
</evidence>
<name>A0A2S4MMX4_9BURK</name>
<keyword evidence="3 7" id="KW-0547">Nucleotide-binding</keyword>
<evidence type="ECO:0000256" key="2">
    <source>
        <dbReference type="ARBA" id="ARBA00022723"/>
    </source>
</evidence>
<comment type="cofactor">
    <cofactor evidence="7">
        <name>Zn(2+)</name>
        <dbReference type="ChEBI" id="CHEBI:29105"/>
    </cofactor>
    <text evidence="7">Binds 1 zinc ion per subunit.</text>
</comment>
<evidence type="ECO:0000256" key="7">
    <source>
        <dbReference type="HAMAP-Rule" id="MF_01428"/>
    </source>
</evidence>
<dbReference type="SUPFAM" id="SSF52374">
    <property type="entry name" value="Nucleotidylyl transferase"/>
    <property type="match status" value="1"/>
</dbReference>
<sequence length="306" mass="33288">MSASASGYRGRFAPSPTGPLHFGSLVSALASWLDARAHDGAWLVRMEDIDGPRTVPGAAADILATLERFGFHADEPPVWQSRRIGLYRAALDALIASNHVYPCGCTRKEIADSQLHAHRRNSTLIYPGTCRDGLHGKTARAWRLRVPDDAPQCVDNPALIRFDDRWQGPQQQDLASDVGDFVLLRADGQWAYQLAVVVDDAAQGITHIVRGADLLDSTARQIWLQQCLNVPTPAYLHVPVVANADGEKLSKQTGAQALDASRPLEALLAAARHLGLDLRDAAPASLDAFQIDAIEAWKRRLAHLPA</sequence>
<dbReference type="GO" id="GO:0006424">
    <property type="term" value="P:glutamyl-tRNA aminoacylation"/>
    <property type="evidence" value="ECO:0007669"/>
    <property type="project" value="InterPro"/>
</dbReference>
<feature type="binding site" evidence="7">
    <location>
        <position position="210"/>
    </location>
    <ligand>
        <name>L-glutamate</name>
        <dbReference type="ChEBI" id="CHEBI:29985"/>
    </ligand>
</feature>
<dbReference type="Proteomes" id="UP000237381">
    <property type="component" value="Unassembled WGS sequence"/>
</dbReference>
<dbReference type="InterPro" id="IPR014729">
    <property type="entry name" value="Rossmann-like_a/b/a_fold"/>
</dbReference>
<gene>
    <name evidence="7" type="primary">gluQ</name>
    <name evidence="10" type="ORF">B0G62_101101</name>
</gene>
<evidence type="ECO:0000313" key="10">
    <source>
        <dbReference type="EMBL" id="POR55707.1"/>
    </source>
</evidence>
<evidence type="ECO:0000256" key="8">
    <source>
        <dbReference type="RuleBase" id="RU363037"/>
    </source>
</evidence>
<dbReference type="NCBIfam" id="NF004315">
    <property type="entry name" value="PRK05710.1-4"/>
    <property type="match status" value="1"/>
</dbReference>
<dbReference type="GO" id="GO:0004818">
    <property type="term" value="F:glutamate-tRNA ligase activity"/>
    <property type="evidence" value="ECO:0007669"/>
    <property type="project" value="TreeGrafter"/>
</dbReference>
<feature type="binding site" evidence="7">
    <location>
        <begin position="11"/>
        <end position="15"/>
    </location>
    <ligand>
        <name>L-glutamate</name>
        <dbReference type="ChEBI" id="CHEBI:29985"/>
    </ligand>
</feature>
<reference evidence="10 11" key="1">
    <citation type="submission" date="2018-01" db="EMBL/GenBank/DDBJ databases">
        <title>Genomic Encyclopedia of Type Strains, Phase III (KMG-III): the genomes of soil and plant-associated and newly described type strains.</title>
        <authorList>
            <person name="Whitman W."/>
        </authorList>
    </citation>
    <scope>NUCLEOTIDE SEQUENCE [LARGE SCALE GENOMIC DNA]</scope>
    <source>
        <strain evidence="10 11">JCM 18070</strain>
    </source>
</reference>
<dbReference type="InterPro" id="IPR022380">
    <property type="entry name" value="Glu-Q_tRNA(Asp)_Synthase"/>
</dbReference>
<feature type="short sequence motif" description="'HIGH' region" evidence="7">
    <location>
        <begin position="14"/>
        <end position="24"/>
    </location>
</feature>
<dbReference type="GO" id="GO:0005524">
    <property type="term" value="F:ATP binding"/>
    <property type="evidence" value="ECO:0007669"/>
    <property type="project" value="UniProtKB-KW"/>
</dbReference>
<feature type="binding site" evidence="7">
    <location>
        <position position="47"/>
    </location>
    <ligand>
        <name>L-glutamate</name>
        <dbReference type="ChEBI" id="CHEBI:29985"/>
    </ligand>
</feature>
<dbReference type="Pfam" id="PF00749">
    <property type="entry name" value="tRNA-synt_1c"/>
    <property type="match status" value="1"/>
</dbReference>
<dbReference type="RefSeq" id="WP_103701502.1">
    <property type="nucleotide sequence ID" value="NZ_PQGA01000001.1"/>
</dbReference>
<dbReference type="AlphaFoldDB" id="A0A2S4MMX4"/>
<evidence type="ECO:0000256" key="6">
    <source>
        <dbReference type="ARBA" id="ARBA00023146"/>
    </source>
</evidence>
<keyword evidence="11" id="KW-1185">Reference proteome</keyword>
<keyword evidence="2 7" id="KW-0479">Metal-binding</keyword>
<evidence type="ECO:0000256" key="1">
    <source>
        <dbReference type="ARBA" id="ARBA00022598"/>
    </source>
</evidence>
<dbReference type="PRINTS" id="PR00987">
    <property type="entry name" value="TRNASYNTHGLU"/>
</dbReference>
<dbReference type="GO" id="GO:0008270">
    <property type="term" value="F:zinc ion binding"/>
    <property type="evidence" value="ECO:0007669"/>
    <property type="project" value="UniProtKB-UniRule"/>
</dbReference>
<dbReference type="InterPro" id="IPR020058">
    <property type="entry name" value="Glu/Gln-tRNA-synth_Ib_cat-dom"/>
</dbReference>
<comment type="function">
    <text evidence="7">Catalyzes the tRNA-independent activation of glutamate in presence of ATP and the subsequent transfer of glutamate onto a tRNA(Asp). Glutamate is transferred on the 2-amino-5-(4,5-dihydroxy-2-cyclopenten-1-yl) moiety of the queuosine in the wobble position of the QUC anticodon.</text>
</comment>
<dbReference type="EMBL" id="PQGA01000001">
    <property type="protein sequence ID" value="POR55707.1"/>
    <property type="molecule type" value="Genomic_DNA"/>
</dbReference>
<evidence type="ECO:0000256" key="4">
    <source>
        <dbReference type="ARBA" id="ARBA00022833"/>
    </source>
</evidence>